<protein>
    <submittedName>
        <fullName evidence="4">ZP domain-containing protein</fullName>
    </submittedName>
</protein>
<dbReference type="InterPro" id="IPR056953">
    <property type="entry name" value="CUT_N"/>
</dbReference>
<dbReference type="Pfam" id="PF25057">
    <property type="entry name" value="CUT_N"/>
    <property type="match status" value="1"/>
</dbReference>
<organism evidence="3 4">
    <name type="scientific">Ditylenchus dipsaci</name>
    <dbReference type="NCBI Taxonomy" id="166011"/>
    <lineage>
        <taxon>Eukaryota</taxon>
        <taxon>Metazoa</taxon>
        <taxon>Ecdysozoa</taxon>
        <taxon>Nematoda</taxon>
        <taxon>Chromadorea</taxon>
        <taxon>Rhabditida</taxon>
        <taxon>Tylenchina</taxon>
        <taxon>Tylenchomorpha</taxon>
        <taxon>Sphaerularioidea</taxon>
        <taxon>Anguinidae</taxon>
        <taxon>Anguininae</taxon>
        <taxon>Ditylenchus</taxon>
    </lineage>
</organism>
<evidence type="ECO:0000313" key="3">
    <source>
        <dbReference type="Proteomes" id="UP000887574"/>
    </source>
</evidence>
<dbReference type="PANTHER" id="PTHR22907">
    <property type="entry name" value="GH04558P"/>
    <property type="match status" value="1"/>
</dbReference>
<accession>A0A915ECH1</accession>
<keyword evidence="1" id="KW-0732">Signal</keyword>
<evidence type="ECO:0000259" key="2">
    <source>
        <dbReference type="Pfam" id="PF25057"/>
    </source>
</evidence>
<dbReference type="WBParaSite" id="jg5210">
    <property type="protein sequence ID" value="jg5210"/>
    <property type="gene ID" value="jg5210"/>
</dbReference>
<keyword evidence="3" id="KW-1185">Reference proteome</keyword>
<proteinExistence type="predicted"/>
<dbReference type="Proteomes" id="UP000887574">
    <property type="component" value="Unplaced"/>
</dbReference>
<dbReference type="PANTHER" id="PTHR22907:SF27">
    <property type="entry name" value="ZP DOMAIN-CONTAINING PROTEIN"/>
    <property type="match status" value="1"/>
</dbReference>
<dbReference type="InterPro" id="IPR051962">
    <property type="entry name" value="Cuticlin"/>
</dbReference>
<evidence type="ECO:0000256" key="1">
    <source>
        <dbReference type="ARBA" id="ARBA00022729"/>
    </source>
</evidence>
<sequence length="91" mass="10612">MEDRVRLTFHTERPFTGRIFVKGMVENDKCVNNYVSNTKQAIDFHLINGQCNMRRSRKDSSPGSSVLLKEYCFAKLLEQEVGRVEEKEELN</sequence>
<name>A0A915ECH1_9BILA</name>
<evidence type="ECO:0000313" key="4">
    <source>
        <dbReference type="WBParaSite" id="jg5210"/>
    </source>
</evidence>
<dbReference type="AlphaFoldDB" id="A0A915ECH1"/>
<feature type="domain" description="Cuticlin N-terminal" evidence="2">
    <location>
        <begin position="2"/>
        <end position="65"/>
    </location>
</feature>
<reference evidence="4" key="1">
    <citation type="submission" date="2022-11" db="UniProtKB">
        <authorList>
            <consortium name="WormBaseParasite"/>
        </authorList>
    </citation>
    <scope>IDENTIFICATION</scope>
</reference>